<dbReference type="EMBL" id="BAABGY010000007">
    <property type="protein sequence ID" value="GAA4331385.1"/>
    <property type="molecule type" value="Genomic_DNA"/>
</dbReference>
<keyword evidence="5 6" id="KW-0413">Isomerase</keyword>
<dbReference type="PANTHER" id="PTHR43811">
    <property type="entry name" value="FKBP-TYPE PEPTIDYL-PROLYL CIS-TRANS ISOMERASE FKPA"/>
    <property type="match status" value="1"/>
</dbReference>
<dbReference type="Proteomes" id="UP001501725">
    <property type="component" value="Unassembled WGS sequence"/>
</dbReference>
<evidence type="ECO:0000256" key="5">
    <source>
        <dbReference type="ARBA" id="ARBA00023235"/>
    </source>
</evidence>
<comment type="caution">
    <text evidence="9">The sequence shown here is derived from an EMBL/GenBank/DDBJ whole genome shotgun (WGS) entry which is preliminary data.</text>
</comment>
<organism evidence="9 10">
    <name type="scientific">Flaviaesturariibacter amylovorans</name>
    <dbReference type="NCBI Taxonomy" id="1084520"/>
    <lineage>
        <taxon>Bacteria</taxon>
        <taxon>Pseudomonadati</taxon>
        <taxon>Bacteroidota</taxon>
        <taxon>Chitinophagia</taxon>
        <taxon>Chitinophagales</taxon>
        <taxon>Chitinophagaceae</taxon>
        <taxon>Flaviaestuariibacter</taxon>
    </lineage>
</organism>
<keyword evidence="10" id="KW-1185">Reference proteome</keyword>
<sequence length="322" mass="34619">MHFKNLLPAAALALLAAGCNNVDFKKTRGGMPYKLYTKGGTKVKPGEVMKIHFTQKVNDSTLHSTYTTGPIYFDYTGQTTPYDLTEVFPLLHKNDSVVAVQVIDSLIKRVAGGQLPPGFKKGDKITTNFKVINIFPNRDAARADETAEREKRFQSDTKVQAQLQQDIQALTALLQQQGIQAQKTPSGVFVQVLAPGAGPAVKKGDFVSIRYRGTTVDGKEFDSNMDTTGGAPKPPLQFPVGEGQMIKGFDEAVQLLKKGDRARIWIPSPLAYGANSPSPAIAPNSNLIFELFVTDVADKAAMPQPRAGAGAGGHSADDGHGH</sequence>
<proteinExistence type="inferred from homology"/>
<evidence type="ECO:0000256" key="3">
    <source>
        <dbReference type="ARBA" id="ARBA00013194"/>
    </source>
</evidence>
<dbReference type="InterPro" id="IPR046357">
    <property type="entry name" value="PPIase_dom_sf"/>
</dbReference>
<name>A0ABP8GXV5_9BACT</name>
<evidence type="ECO:0000256" key="4">
    <source>
        <dbReference type="ARBA" id="ARBA00023110"/>
    </source>
</evidence>
<dbReference type="Pfam" id="PF00254">
    <property type="entry name" value="FKBP_C"/>
    <property type="match status" value="1"/>
</dbReference>
<evidence type="ECO:0000259" key="8">
    <source>
        <dbReference type="PROSITE" id="PS50059"/>
    </source>
</evidence>
<dbReference type="EC" id="5.2.1.8" evidence="3 6"/>
<evidence type="ECO:0000256" key="6">
    <source>
        <dbReference type="PROSITE-ProRule" id="PRU00277"/>
    </source>
</evidence>
<feature type="region of interest" description="Disordered" evidence="7">
    <location>
        <begin position="303"/>
        <end position="322"/>
    </location>
</feature>
<feature type="domain" description="PPIase FKBP-type" evidence="8">
    <location>
        <begin position="204"/>
        <end position="297"/>
    </location>
</feature>
<dbReference type="Gene3D" id="3.10.50.40">
    <property type="match status" value="1"/>
</dbReference>
<dbReference type="PROSITE" id="PS51257">
    <property type="entry name" value="PROKAR_LIPOPROTEIN"/>
    <property type="match status" value="1"/>
</dbReference>
<dbReference type="PROSITE" id="PS50059">
    <property type="entry name" value="FKBP_PPIASE"/>
    <property type="match status" value="1"/>
</dbReference>
<evidence type="ECO:0000256" key="7">
    <source>
        <dbReference type="SAM" id="MobiDB-lite"/>
    </source>
</evidence>
<dbReference type="PANTHER" id="PTHR43811:SF19">
    <property type="entry name" value="39 KDA FK506-BINDING NUCLEAR PROTEIN"/>
    <property type="match status" value="1"/>
</dbReference>
<reference evidence="10" key="1">
    <citation type="journal article" date="2019" name="Int. J. Syst. Evol. Microbiol.">
        <title>The Global Catalogue of Microorganisms (GCM) 10K type strain sequencing project: providing services to taxonomists for standard genome sequencing and annotation.</title>
        <authorList>
            <consortium name="The Broad Institute Genomics Platform"/>
            <consortium name="The Broad Institute Genome Sequencing Center for Infectious Disease"/>
            <person name="Wu L."/>
            <person name="Ma J."/>
        </authorList>
    </citation>
    <scope>NUCLEOTIDE SEQUENCE [LARGE SCALE GENOMIC DNA]</scope>
    <source>
        <strain evidence="10">JCM 17919</strain>
    </source>
</reference>
<gene>
    <name evidence="9" type="ORF">GCM10023184_23180</name>
</gene>
<evidence type="ECO:0000313" key="10">
    <source>
        <dbReference type="Proteomes" id="UP001501725"/>
    </source>
</evidence>
<evidence type="ECO:0000256" key="1">
    <source>
        <dbReference type="ARBA" id="ARBA00000971"/>
    </source>
</evidence>
<protein>
    <recommendedName>
        <fullName evidence="3 6">peptidylprolyl isomerase</fullName>
        <ecNumber evidence="3 6">5.2.1.8</ecNumber>
    </recommendedName>
</protein>
<evidence type="ECO:0000313" key="9">
    <source>
        <dbReference type="EMBL" id="GAA4331385.1"/>
    </source>
</evidence>
<keyword evidence="4 6" id="KW-0697">Rotamase</keyword>
<dbReference type="SUPFAM" id="SSF54534">
    <property type="entry name" value="FKBP-like"/>
    <property type="match status" value="1"/>
</dbReference>
<comment type="similarity">
    <text evidence="2">Belongs to the FKBP-type PPIase family.</text>
</comment>
<evidence type="ECO:0000256" key="2">
    <source>
        <dbReference type="ARBA" id="ARBA00006577"/>
    </source>
</evidence>
<dbReference type="InterPro" id="IPR001179">
    <property type="entry name" value="PPIase_FKBP_dom"/>
</dbReference>
<dbReference type="RefSeq" id="WP_345255879.1">
    <property type="nucleotide sequence ID" value="NZ_BAABGY010000007.1"/>
</dbReference>
<comment type="catalytic activity">
    <reaction evidence="1 6">
        <text>[protein]-peptidylproline (omega=180) = [protein]-peptidylproline (omega=0)</text>
        <dbReference type="Rhea" id="RHEA:16237"/>
        <dbReference type="Rhea" id="RHEA-COMP:10747"/>
        <dbReference type="Rhea" id="RHEA-COMP:10748"/>
        <dbReference type="ChEBI" id="CHEBI:83833"/>
        <dbReference type="ChEBI" id="CHEBI:83834"/>
        <dbReference type="EC" id="5.2.1.8"/>
    </reaction>
</comment>
<accession>A0ABP8GXV5</accession>